<dbReference type="EMBL" id="VSSQ01004318">
    <property type="protein sequence ID" value="MPM24678.1"/>
    <property type="molecule type" value="Genomic_DNA"/>
</dbReference>
<sequence length="155" mass="16733">MHVGHAQRQQQQGGGQPGDAGAPDQPFSGVLQCLEQRRRIAAQDLVRVGREPGDGQQQRDVGSLHVVADQQAPGVAQRQAGGVAERFQALDAAHAEHALDQPPCVGHAMRAEERLADQHRRECDQHAGDLRHEAAVALRRGLLADHEDAPAVIDR</sequence>
<feature type="region of interest" description="Disordered" evidence="1">
    <location>
        <begin position="1"/>
        <end position="29"/>
    </location>
</feature>
<feature type="compositionally biased region" description="Low complexity" evidence="1">
    <location>
        <begin position="1"/>
        <end position="11"/>
    </location>
</feature>
<dbReference type="AlphaFoldDB" id="A0A644Y9S9"/>
<organism evidence="2">
    <name type="scientific">bioreactor metagenome</name>
    <dbReference type="NCBI Taxonomy" id="1076179"/>
    <lineage>
        <taxon>unclassified sequences</taxon>
        <taxon>metagenomes</taxon>
        <taxon>ecological metagenomes</taxon>
    </lineage>
</organism>
<protein>
    <submittedName>
        <fullName evidence="2">Uncharacterized protein</fullName>
    </submittedName>
</protein>
<accession>A0A644Y9S9</accession>
<reference evidence="2" key="1">
    <citation type="submission" date="2019-08" db="EMBL/GenBank/DDBJ databases">
        <authorList>
            <person name="Kucharzyk K."/>
            <person name="Murdoch R.W."/>
            <person name="Higgins S."/>
            <person name="Loffler F."/>
        </authorList>
    </citation>
    <scope>NUCLEOTIDE SEQUENCE</scope>
</reference>
<proteinExistence type="predicted"/>
<gene>
    <name evidence="2" type="ORF">SDC9_71162</name>
</gene>
<evidence type="ECO:0000313" key="2">
    <source>
        <dbReference type="EMBL" id="MPM24678.1"/>
    </source>
</evidence>
<name>A0A644Y9S9_9ZZZZ</name>
<comment type="caution">
    <text evidence="2">The sequence shown here is derived from an EMBL/GenBank/DDBJ whole genome shotgun (WGS) entry which is preliminary data.</text>
</comment>
<evidence type="ECO:0000256" key="1">
    <source>
        <dbReference type="SAM" id="MobiDB-lite"/>
    </source>
</evidence>